<feature type="domain" description="RagB/SusD" evidence="6">
    <location>
        <begin position="408"/>
        <end position="603"/>
    </location>
</feature>
<dbReference type="Gene3D" id="1.25.40.390">
    <property type="match status" value="2"/>
</dbReference>
<evidence type="ECO:0000256" key="3">
    <source>
        <dbReference type="ARBA" id="ARBA00022729"/>
    </source>
</evidence>
<dbReference type="GO" id="GO:0009279">
    <property type="term" value="C:cell outer membrane"/>
    <property type="evidence" value="ECO:0007669"/>
    <property type="project" value="UniProtKB-SubCell"/>
</dbReference>
<dbReference type="Proteomes" id="UP000260640">
    <property type="component" value="Unassembled WGS sequence"/>
</dbReference>
<protein>
    <submittedName>
        <fullName evidence="8 9">Outer membrane protein</fullName>
    </submittedName>
    <submittedName>
        <fullName evidence="17">SusD family protein</fullName>
    </submittedName>
</protein>
<dbReference type="Proteomes" id="UP000408523">
    <property type="component" value="Unassembled WGS sequence"/>
</dbReference>
<dbReference type="EMBL" id="JAKNGO010000060">
    <property type="protein sequence ID" value="MCG4690643.1"/>
    <property type="molecule type" value="Genomic_DNA"/>
</dbReference>
<evidence type="ECO:0000259" key="7">
    <source>
        <dbReference type="Pfam" id="PF14322"/>
    </source>
</evidence>
<reference evidence="24 25" key="6">
    <citation type="submission" date="2020-04" db="EMBL/GenBank/DDBJ databases">
        <title>A novel gut-associated lysogenic phage, Bacteroides phage BV01, alters the host transcriptome and bile acid metabolism in Bacteroides vulgatus.</title>
        <authorList>
            <person name="Campbell D.E."/>
            <person name="Ly L."/>
            <person name="Ridlon J.M."/>
            <person name="Hsiao A."/>
            <person name="Degnan P.H."/>
        </authorList>
    </citation>
    <scope>NUCLEOTIDE SEQUENCE [LARGE SCALE GENOMIC DNA]</scope>
    <source>
        <strain evidence="12 24">VPI-4506</strain>
        <strain evidence="13 25">VPI-BV8526</strain>
    </source>
</reference>
<comment type="similarity">
    <text evidence="2">Belongs to the SusD family.</text>
</comment>
<evidence type="ECO:0000313" key="18">
    <source>
        <dbReference type="Proteomes" id="UP000061587"/>
    </source>
</evidence>
<dbReference type="Proteomes" id="UP000736888">
    <property type="component" value="Unassembled WGS sequence"/>
</dbReference>
<evidence type="ECO:0000313" key="12">
    <source>
        <dbReference type="EMBL" id="NMW36053.1"/>
    </source>
</evidence>
<dbReference type="RefSeq" id="WP_057099416.1">
    <property type="nucleotide sequence ID" value="NZ_CAXKYE010000006.1"/>
</dbReference>
<evidence type="ECO:0000313" key="17">
    <source>
        <dbReference type="EMBL" id="TSE50081.1"/>
    </source>
</evidence>
<evidence type="ECO:0000313" key="8">
    <source>
        <dbReference type="EMBL" id="ALK86429.1"/>
    </source>
</evidence>
<evidence type="ECO:0000313" key="14">
    <source>
        <dbReference type="EMBL" id="RGJ86356.1"/>
    </source>
</evidence>
<evidence type="ECO:0000313" key="13">
    <source>
        <dbReference type="EMBL" id="NMW41786.1"/>
    </source>
</evidence>
<reference evidence="19 20" key="3">
    <citation type="submission" date="2018-08" db="EMBL/GenBank/DDBJ databases">
        <title>A genome reference for cultivated species of the human gut microbiota.</title>
        <authorList>
            <person name="Zou Y."/>
            <person name="Xue W."/>
            <person name="Luo G."/>
        </authorList>
    </citation>
    <scope>NUCLEOTIDE SEQUENCE [LARGE SCALE GENOMIC DNA]</scope>
    <source>
        <strain evidence="15 20">AF18-14</strain>
        <strain evidence="16 21">AM09-18</strain>
        <strain evidence="14 19">TM05-16</strain>
    </source>
</reference>
<reference evidence="17 22" key="4">
    <citation type="journal article" date="2019" name="Nat. Commun.">
        <title>Gram positive-like bacteriocins with broad spectrum anti-Bacteroidales activity encoded on mobile elements of the human gut microbiota.</title>
        <authorList>
            <person name="Bechon N."/>
            <person name="Coyne M.J.Jr."/>
            <person name="Laclare-Mceneany V."/>
            <person name="Chatzidaki-Livanis M."/>
            <person name="Ghigo J.-M."/>
            <person name="Comstock L.E."/>
        </authorList>
    </citation>
    <scope>NUCLEOTIDE SEQUENCE [LARGE SCALE GENOMIC DNA]</scope>
    <source>
        <strain evidence="17 22">CL01T12C17</strain>
    </source>
</reference>
<accession>A0A0P0M5M2</accession>
<dbReference type="EMBL" id="JAHPYS010000013">
    <property type="protein sequence ID" value="MBU9138684.1"/>
    <property type="molecule type" value="Genomic_DNA"/>
</dbReference>
<dbReference type="Proteomes" id="UP000583639">
    <property type="component" value="Unassembled WGS sequence"/>
</dbReference>
<evidence type="ECO:0000259" key="6">
    <source>
        <dbReference type="Pfam" id="PF07980"/>
    </source>
</evidence>
<dbReference type="Proteomes" id="UP000283958">
    <property type="component" value="Unassembled WGS sequence"/>
</dbReference>
<evidence type="ECO:0000313" key="21">
    <source>
        <dbReference type="Proteomes" id="UP000283958"/>
    </source>
</evidence>
<reference evidence="9" key="7">
    <citation type="submission" date="2021-06" db="EMBL/GenBank/DDBJ databases">
        <title>Collection of gut derived symbiotic bacterial strains cultured from healthy donors.</title>
        <authorList>
            <person name="Lin H."/>
            <person name="Littmann E."/>
            <person name="Pamer E.G."/>
        </authorList>
    </citation>
    <scope>NUCLEOTIDE SEQUENCE</scope>
    <source>
        <strain evidence="9">MSK.6.33</strain>
    </source>
</reference>
<evidence type="ECO:0000313" key="22">
    <source>
        <dbReference type="Proteomes" id="UP000408523"/>
    </source>
</evidence>
<dbReference type="EMBL" id="QRMN01000063">
    <property type="protein sequence ID" value="RHJ71296.1"/>
    <property type="molecule type" value="Genomic_DNA"/>
</dbReference>
<dbReference type="Pfam" id="PF07980">
    <property type="entry name" value="SusD_RagB"/>
    <property type="match status" value="1"/>
</dbReference>
<dbReference type="Proteomes" id="UP000283833">
    <property type="component" value="Unassembled WGS sequence"/>
</dbReference>
<gene>
    <name evidence="8" type="ORF">BvMPK_3871</name>
    <name evidence="16" type="ORF">DW105_18770</name>
    <name evidence="15" type="ORF">DWX04_06925</name>
    <name evidence="14" type="ORF">DXD46_12225</name>
    <name evidence="17" type="ORF">EH214_00578</name>
    <name evidence="11" type="ORF">FYJ30_15930</name>
    <name evidence="12" type="ORF">HKQ54_07845</name>
    <name evidence="13" type="ORF">HKQ55_17065</name>
    <name evidence="9" type="ORF">KTG10_07960</name>
    <name evidence="10" type="ORF">L0N01_18840</name>
</gene>
<evidence type="ECO:0000313" key="11">
    <source>
        <dbReference type="EMBL" id="MSS49743.1"/>
    </source>
</evidence>
<dbReference type="EMBL" id="VULU01000034">
    <property type="protein sequence ID" value="MSS49743.1"/>
    <property type="molecule type" value="Genomic_DNA"/>
</dbReference>
<keyword evidence="3" id="KW-0732">Signal</keyword>
<reference evidence="11 23" key="5">
    <citation type="submission" date="2019-09" db="EMBL/GenBank/DDBJ databases">
        <title>In-depth cultivation of the pig gut microbiome towards novel bacterial diversity and tailored functional studies.</title>
        <authorList>
            <person name="Wylensek D."/>
            <person name="Hitch T.C.A."/>
            <person name="Clavel T."/>
        </authorList>
    </citation>
    <scope>NUCLEOTIDE SEQUENCE [LARGE SCALE GENOMIC DNA]</scope>
    <source>
        <strain evidence="11 23">WCA-389-WT-3C</strain>
    </source>
</reference>
<evidence type="ECO:0000313" key="20">
    <source>
        <dbReference type="Proteomes" id="UP000283833"/>
    </source>
</evidence>
<dbReference type="PATRIC" id="fig|821.40.peg.4641"/>
<evidence type="ECO:0000313" key="23">
    <source>
        <dbReference type="Proteomes" id="UP000460950"/>
    </source>
</evidence>
<dbReference type="Pfam" id="PF14322">
    <property type="entry name" value="SusD-like_3"/>
    <property type="match status" value="1"/>
</dbReference>
<evidence type="ECO:0000313" key="10">
    <source>
        <dbReference type="EMBL" id="MCG4690643.1"/>
    </source>
</evidence>
<evidence type="ECO:0000313" key="25">
    <source>
        <dbReference type="Proteomes" id="UP000583639"/>
    </source>
</evidence>
<dbReference type="EMBL" id="RWHZ01000004">
    <property type="protein sequence ID" value="TSE50081.1"/>
    <property type="molecule type" value="Genomic_DNA"/>
</dbReference>
<reference evidence="8 18" key="2">
    <citation type="journal article" date="2016" name="Genome Biol. Evol.">
        <title>Extensive mobilome-driven genome diversification in mouse gut-associated Bacteroides vulgatus mpk.</title>
        <authorList>
            <person name="Lange A."/>
            <person name="Beier S."/>
            <person name="Steimle A."/>
            <person name="Autenrieth I.B."/>
            <person name="Huson D.H."/>
            <person name="Frick J.S."/>
        </authorList>
    </citation>
    <scope>NUCLEOTIDE SEQUENCE [LARGE SCALE GENOMIC DNA]</scope>
    <source>
        <strain evidence="8">Mpk</strain>
        <strain evidence="18">mpk</strain>
    </source>
</reference>
<dbReference type="PROSITE" id="PS51257">
    <property type="entry name" value="PROKAR_LIPOPROTEIN"/>
    <property type="match status" value="1"/>
</dbReference>
<dbReference type="InterPro" id="IPR012944">
    <property type="entry name" value="SusD_RagB_dom"/>
</dbReference>
<feature type="domain" description="SusD-like N-terminal" evidence="7">
    <location>
        <begin position="21"/>
        <end position="234"/>
    </location>
</feature>
<dbReference type="Proteomes" id="UP000460950">
    <property type="component" value="Unassembled WGS sequence"/>
</dbReference>
<dbReference type="InterPro" id="IPR033985">
    <property type="entry name" value="SusD-like_N"/>
</dbReference>
<name>A0A0P0M5M2_PHOVU</name>
<dbReference type="Proteomes" id="UP000061587">
    <property type="component" value="Chromosome"/>
</dbReference>
<sequence length="767" mass="86383">MKKYILCSVIALGSLSCTDSFLEEKMVSTITQDYFETEQGLEQLIVGTYDALRVTKQYEQGPSTFMSGVDNFTNKTPNRGMYSPSEWNATGRFANWANSLCGENSKSLLGFYPIINNCNRAILSIREGKALGKFATDAEYAARSLSEALFNRAYSVYIMSTMYGAIYVPQGYTTELPSNYNYMRQSVPGIYSMLIGDLRYAYDHLPDVSEQNLSADFGRATKGAAAHFLAKLYLQRAQAEKFGTAEYGVDVNGNVDTSNPKSYLGMLYKGKGTADLDSCIYYASAVIDNGYYELESDFGKLFSHPLNDYSNENSRELILSCVYGPVGSADNGRFGNRLPYFFGGDYANASWGIPEFCWEYPTKSASRVGYTNDFGFDLYVNKQADSRYQKSFHVEYVTALRGGDSNSSPAANKDYYAYNNSSNATYEWTAEMADYFNEHILPGYNRASWRGRQAVAGEHKMGTGDLAFAYVENTKETAIDIKEALAQPFVLIARWIKDGSKYYYRVPYQASGKSYTYNDKSYGGLDKFGSTVCPATVKYDEPNRSNYTHYESGRDVPLFRLAETYLLRAEAYGRKGNYNAAIDDINKVRARAAFKAGETRAEVLARLQPGYEKLTQAEQQWPYEVEKDMTSTMLVDESYWDGGSANSKAEMYPETATTTEDRFVNFILNELARELNQEMVYYENLHHSGWQADRIIYHDQLASPKQGLWDNSDNLINGIGQTGNGMGMFEPYFTFKPFAQTMLDLLTDENGVLLDEAAKKAYQNYGY</sequence>
<keyword evidence="5" id="KW-0998">Cell outer membrane</keyword>
<dbReference type="EMBL" id="CP013020">
    <property type="protein sequence ID" value="ALK86429.1"/>
    <property type="molecule type" value="Genomic_DNA"/>
</dbReference>
<evidence type="ECO:0000256" key="4">
    <source>
        <dbReference type="ARBA" id="ARBA00023136"/>
    </source>
</evidence>
<evidence type="ECO:0000313" key="19">
    <source>
        <dbReference type="Proteomes" id="UP000260640"/>
    </source>
</evidence>
<dbReference type="EMBL" id="QRXI01000006">
    <property type="protein sequence ID" value="RGT95728.1"/>
    <property type="molecule type" value="Genomic_DNA"/>
</dbReference>
<evidence type="ECO:0000313" key="24">
    <source>
        <dbReference type="Proteomes" id="UP000555193"/>
    </source>
</evidence>
<dbReference type="EMBL" id="JABDSI010000132">
    <property type="protein sequence ID" value="NMW41786.1"/>
    <property type="molecule type" value="Genomic_DNA"/>
</dbReference>
<evidence type="ECO:0000256" key="1">
    <source>
        <dbReference type="ARBA" id="ARBA00004442"/>
    </source>
</evidence>
<evidence type="ECO:0000313" key="16">
    <source>
        <dbReference type="EMBL" id="RHJ71296.1"/>
    </source>
</evidence>
<dbReference type="Proteomes" id="UP001200843">
    <property type="component" value="Unassembled WGS sequence"/>
</dbReference>
<comment type="subcellular location">
    <subcellularLocation>
        <location evidence="1">Cell outer membrane</location>
    </subcellularLocation>
</comment>
<evidence type="ECO:0000313" key="9">
    <source>
        <dbReference type="EMBL" id="MBU9138684.1"/>
    </source>
</evidence>
<dbReference type="AlphaFoldDB" id="A0A0P0M5M2"/>
<reference evidence="10" key="8">
    <citation type="submission" date="2022-01" db="EMBL/GenBank/DDBJ databases">
        <title>Collection of gut derived symbiotic bacterial strains cultured from healthy donors.</title>
        <authorList>
            <person name="Lin H."/>
            <person name="Kohout C."/>
            <person name="Waligurski E."/>
            <person name="Pamer E.G."/>
        </authorList>
    </citation>
    <scope>NUCLEOTIDE SEQUENCE</scope>
    <source>
        <strain evidence="10">DFI.6.72</strain>
    </source>
</reference>
<evidence type="ECO:0000313" key="15">
    <source>
        <dbReference type="EMBL" id="RGT95728.1"/>
    </source>
</evidence>
<evidence type="ECO:0000256" key="2">
    <source>
        <dbReference type="ARBA" id="ARBA00006275"/>
    </source>
</evidence>
<dbReference type="InterPro" id="IPR011990">
    <property type="entry name" value="TPR-like_helical_dom_sf"/>
</dbReference>
<dbReference type="Proteomes" id="UP000555193">
    <property type="component" value="Unassembled WGS sequence"/>
</dbReference>
<organism evidence="8 18">
    <name type="scientific">Phocaeicola vulgatus</name>
    <name type="common">Bacteroides vulgatus</name>
    <dbReference type="NCBI Taxonomy" id="821"/>
    <lineage>
        <taxon>Bacteria</taxon>
        <taxon>Pseudomonadati</taxon>
        <taxon>Bacteroidota</taxon>
        <taxon>Bacteroidia</taxon>
        <taxon>Bacteroidales</taxon>
        <taxon>Bacteroidaceae</taxon>
        <taxon>Phocaeicola</taxon>
    </lineage>
</organism>
<evidence type="ECO:0000256" key="5">
    <source>
        <dbReference type="ARBA" id="ARBA00023237"/>
    </source>
</evidence>
<dbReference type="SUPFAM" id="SSF48452">
    <property type="entry name" value="TPR-like"/>
    <property type="match status" value="1"/>
</dbReference>
<dbReference type="EMBL" id="QSPP01000037">
    <property type="protein sequence ID" value="RGJ86356.1"/>
    <property type="molecule type" value="Genomic_DNA"/>
</dbReference>
<keyword evidence="4" id="KW-0472">Membrane</keyword>
<reference evidence="18" key="1">
    <citation type="submission" date="2015-10" db="EMBL/GenBank/DDBJ databases">
        <title>Extensive mobilome-driven genome diversification in gut-associated Bacteroides vulgatus mpk.</title>
        <authorList>
            <person name="Beier S."/>
            <person name="Lange A."/>
            <person name="Huson D.H."/>
            <person name="Frick J.-S."/>
            <person name="Autenrieth I.B."/>
        </authorList>
    </citation>
    <scope>NUCLEOTIDE SEQUENCE [LARGE SCALE GENOMIC DNA]</scope>
    <source>
        <strain evidence="18">mpk</strain>
    </source>
</reference>
<dbReference type="EMBL" id="JABDSH010000069">
    <property type="protein sequence ID" value="NMW36053.1"/>
    <property type="molecule type" value="Genomic_DNA"/>
</dbReference>
<proteinExistence type="inferred from homology"/>